<feature type="compositionally biased region" description="Basic residues" evidence="2">
    <location>
        <begin position="1"/>
        <end position="10"/>
    </location>
</feature>
<reference evidence="4" key="1">
    <citation type="submission" date="2023-03" db="EMBL/GenBank/DDBJ databases">
        <title>Emydomyces testavorans Genome Sequence.</title>
        <authorList>
            <person name="Hoyer L."/>
        </authorList>
    </citation>
    <scope>NUCLEOTIDE SEQUENCE</scope>
    <source>
        <strain evidence="4">16-2883</strain>
    </source>
</reference>
<feature type="compositionally biased region" description="Basic residues" evidence="2">
    <location>
        <begin position="616"/>
        <end position="626"/>
    </location>
</feature>
<feature type="compositionally biased region" description="Acidic residues" evidence="2">
    <location>
        <begin position="78"/>
        <end position="95"/>
    </location>
</feature>
<evidence type="ECO:0000313" key="4">
    <source>
        <dbReference type="EMBL" id="WEW55333.1"/>
    </source>
</evidence>
<feature type="region of interest" description="Disordered" evidence="2">
    <location>
        <begin position="453"/>
        <end position="484"/>
    </location>
</feature>
<feature type="domain" description="Kri1-like C-terminal" evidence="3">
    <location>
        <begin position="486"/>
        <end position="575"/>
    </location>
</feature>
<feature type="region of interest" description="Disordered" evidence="2">
    <location>
        <begin position="400"/>
        <end position="424"/>
    </location>
</feature>
<feature type="compositionally biased region" description="Basic and acidic residues" evidence="2">
    <location>
        <begin position="606"/>
        <end position="615"/>
    </location>
</feature>
<keyword evidence="5" id="KW-1185">Reference proteome</keyword>
<dbReference type="InterPro" id="IPR018034">
    <property type="entry name" value="Kri1"/>
</dbReference>
<feature type="compositionally biased region" description="Basic and acidic residues" evidence="2">
    <location>
        <begin position="454"/>
        <end position="484"/>
    </location>
</feature>
<feature type="compositionally biased region" description="Basic residues" evidence="2">
    <location>
        <begin position="555"/>
        <end position="571"/>
    </location>
</feature>
<feature type="region of interest" description="Disordered" evidence="2">
    <location>
        <begin position="555"/>
        <end position="626"/>
    </location>
</feature>
<dbReference type="GO" id="GO:0000447">
    <property type="term" value="P:endonucleolytic cleavage in ITS1 to separate SSU-rRNA from 5.8S rRNA and LSU-rRNA from tricistronic rRNA transcript (SSU-rRNA, 5.8S rRNA, LSU-rRNA)"/>
    <property type="evidence" value="ECO:0007669"/>
    <property type="project" value="TreeGrafter"/>
</dbReference>
<evidence type="ECO:0000259" key="3">
    <source>
        <dbReference type="Pfam" id="PF12936"/>
    </source>
</evidence>
<evidence type="ECO:0000256" key="2">
    <source>
        <dbReference type="SAM" id="MobiDB-lite"/>
    </source>
</evidence>
<comment type="similarity">
    <text evidence="1">Belongs to the KRI1 family.</text>
</comment>
<feature type="region of interest" description="Disordered" evidence="2">
    <location>
        <begin position="56"/>
        <end position="95"/>
    </location>
</feature>
<accession>A0AAF0IG69</accession>
<feature type="compositionally biased region" description="Basic and acidic residues" evidence="2">
    <location>
        <begin position="216"/>
        <end position="238"/>
    </location>
</feature>
<dbReference type="GO" id="GO:0005730">
    <property type="term" value="C:nucleolus"/>
    <property type="evidence" value="ECO:0007669"/>
    <property type="project" value="TreeGrafter"/>
</dbReference>
<protein>
    <submittedName>
        <fullName evidence="4">Kinetochore protein Spc24</fullName>
    </submittedName>
</protein>
<feature type="region of interest" description="Disordered" evidence="2">
    <location>
        <begin position="190"/>
        <end position="238"/>
    </location>
</feature>
<sequence length="626" mass="72196">MEPPTKKQKKLLLSDGSDDESTTEGGLKLHDGEIFKINEEYARRFEHNKKLEELQQLEEKLGNSKTSGKRQSARKTEDENDETELSESETEDDEAALVTEAVDSEIGAIIQAIRNKDPRVYSKDAVFFSNLDEGVVSTRQKEQKPMYLRDYHRENLLRGANGADDEEDTPKTYVQEQEELKRTIVKEMHAAVDSDEGEADDTSDDDDGFLIRKSKREITPSERKQITEEDVAEADKDPETFLSNFMASRAWVPTARSNFQPFESDDDEEEAKAEEFEKAYNLRFEDPNKLNEALVTHARDTTSKFSVRREEPSSRKRKREAERLKKEEEKKQRDAERARLRKLKLEQLQEKVARIKKAAGLRASDITDEDWACFLEEGWDDNKWEEEMANRFGEKYYAEGELADSDENGNAASSVRRPKKPTWDDDIDIKDIIPDFEDEEKVEFGLSDLDENADEKYDAEGQKGKKIKKVQDKKEKQKEAKRERRRIEQIVDQNLNLETALLPGSSKKFSGAFRYREASPVSFGLTARDILMADDSQLNQFAGLKKLASFRLQDKKKRDHKKLGKKARLRQWRKDTFGDENGPPMTLPEPEVKTRKGAPDALGSDTEVKIDIREGGKKRRKRPKQH</sequence>
<dbReference type="InterPro" id="IPR024626">
    <property type="entry name" value="Kri1-like_C"/>
</dbReference>
<feature type="compositionally biased region" description="Acidic residues" evidence="2">
    <location>
        <begin position="193"/>
        <end position="208"/>
    </location>
</feature>
<dbReference type="Pfam" id="PF12936">
    <property type="entry name" value="Kri1_C"/>
    <property type="match status" value="1"/>
</dbReference>
<proteinExistence type="inferred from homology"/>
<dbReference type="Proteomes" id="UP001219355">
    <property type="component" value="Chromosome 1"/>
</dbReference>
<dbReference type="PANTHER" id="PTHR14490:SF5">
    <property type="entry name" value="PROTEIN KRI1 HOMOLOG"/>
    <property type="match status" value="1"/>
</dbReference>
<dbReference type="EMBL" id="CP120627">
    <property type="protein sequence ID" value="WEW55333.1"/>
    <property type="molecule type" value="Genomic_DNA"/>
</dbReference>
<evidence type="ECO:0000256" key="1">
    <source>
        <dbReference type="ARBA" id="ARBA00007473"/>
    </source>
</evidence>
<gene>
    <name evidence="4" type="primary">kri1</name>
    <name evidence="4" type="ORF">PRK78_000762</name>
</gene>
<evidence type="ECO:0000313" key="5">
    <source>
        <dbReference type="Proteomes" id="UP001219355"/>
    </source>
</evidence>
<dbReference type="AlphaFoldDB" id="A0AAF0IG69"/>
<dbReference type="PANTHER" id="PTHR14490">
    <property type="entry name" value="ZINC FINGER, ZZ TYPE"/>
    <property type="match status" value="1"/>
</dbReference>
<dbReference type="Pfam" id="PF05178">
    <property type="entry name" value="Kri1"/>
    <property type="match status" value="1"/>
</dbReference>
<organism evidence="4 5">
    <name type="scientific">Emydomyces testavorans</name>
    <dbReference type="NCBI Taxonomy" id="2070801"/>
    <lineage>
        <taxon>Eukaryota</taxon>
        <taxon>Fungi</taxon>
        <taxon>Dikarya</taxon>
        <taxon>Ascomycota</taxon>
        <taxon>Pezizomycotina</taxon>
        <taxon>Eurotiomycetes</taxon>
        <taxon>Eurotiomycetidae</taxon>
        <taxon>Onygenales</taxon>
        <taxon>Nannizziopsiaceae</taxon>
        <taxon>Emydomyces</taxon>
    </lineage>
</organism>
<feature type="region of interest" description="Disordered" evidence="2">
    <location>
        <begin position="1"/>
        <end position="31"/>
    </location>
</feature>
<name>A0AAF0IG69_9EURO</name>
<feature type="region of interest" description="Disordered" evidence="2">
    <location>
        <begin position="301"/>
        <end position="336"/>
    </location>
</feature>
<dbReference type="GO" id="GO:0030686">
    <property type="term" value="C:90S preribosome"/>
    <property type="evidence" value="ECO:0007669"/>
    <property type="project" value="TreeGrafter"/>
</dbReference>